<keyword evidence="6 7" id="KW-0472">Membrane</keyword>
<dbReference type="Pfam" id="PF01810">
    <property type="entry name" value="LysE"/>
    <property type="match status" value="1"/>
</dbReference>
<name>A0A937DH74_9HYPH</name>
<proteinExistence type="inferred from homology"/>
<dbReference type="GO" id="GO:0042970">
    <property type="term" value="F:homoserine transmembrane transporter activity"/>
    <property type="evidence" value="ECO:0007669"/>
    <property type="project" value="TreeGrafter"/>
</dbReference>
<sequence>MAIETWISFFIFTAIITSAPGPGCILTINHALQHGWKPTRMLIFGQESAVLIMMIIATTAAGVLTQWDTLMLALKIMGISWLVFSAWSAWNASYSKTPVDSIPIANRLSRYVKGFVTDITNGKAIALFVSMVPAYIDPARPMWLQAVILTATMVGTDTTVLLFYSVLCGRLGSMFKSPNFFKIQNRVSAIALLLIAGKLVTS</sequence>
<evidence type="ECO:0000256" key="6">
    <source>
        <dbReference type="ARBA" id="ARBA00023136"/>
    </source>
</evidence>
<evidence type="ECO:0000313" key="8">
    <source>
        <dbReference type="EMBL" id="MBL0849160.1"/>
    </source>
</evidence>
<evidence type="ECO:0000256" key="1">
    <source>
        <dbReference type="ARBA" id="ARBA00004651"/>
    </source>
</evidence>
<evidence type="ECO:0000256" key="4">
    <source>
        <dbReference type="ARBA" id="ARBA00022692"/>
    </source>
</evidence>
<reference evidence="8" key="1">
    <citation type="submission" date="2019-02" db="EMBL/GenBank/DDBJ databases">
        <title>A novel Candidatus Liberibacter species associated with the New Zealand native fuchsia psyllid, Ctenarytaina fuchsiae.</title>
        <authorList>
            <person name="Thompson S.M."/>
            <person name="Jorgensen N."/>
            <person name="David C."/>
            <person name="Bulman S.R."/>
            <person name="Smith G.R."/>
        </authorList>
    </citation>
    <scope>NUCLEOTIDE SEQUENCE</scope>
    <source>
        <strain evidence="8">Oxford</strain>
    </source>
</reference>
<feature type="transmembrane region" description="Helical" evidence="7">
    <location>
        <begin position="73"/>
        <end position="94"/>
    </location>
</feature>
<keyword evidence="4 7" id="KW-0812">Transmembrane</keyword>
<comment type="similarity">
    <text evidence="2">Belongs to the Rht family.</text>
</comment>
<keyword evidence="5 7" id="KW-1133">Transmembrane helix</keyword>
<dbReference type="AlphaFoldDB" id="A0A937DH74"/>
<feature type="transmembrane region" description="Helical" evidence="7">
    <location>
        <begin position="6"/>
        <end position="28"/>
    </location>
</feature>
<protein>
    <submittedName>
        <fullName evidence="8">LysE family translocator</fullName>
    </submittedName>
</protein>
<evidence type="ECO:0000313" key="9">
    <source>
        <dbReference type="Proteomes" id="UP000736856"/>
    </source>
</evidence>
<evidence type="ECO:0000256" key="2">
    <source>
        <dbReference type="ARBA" id="ARBA00007928"/>
    </source>
</evidence>
<feature type="transmembrane region" description="Helical" evidence="7">
    <location>
        <begin position="49"/>
        <end position="67"/>
    </location>
</feature>
<evidence type="ECO:0000256" key="5">
    <source>
        <dbReference type="ARBA" id="ARBA00022989"/>
    </source>
</evidence>
<gene>
    <name evidence="8" type="ORF">EU981_03675</name>
</gene>
<comment type="caution">
    <text evidence="8">The sequence shown here is derived from an EMBL/GenBank/DDBJ whole genome shotgun (WGS) entry which is preliminary data.</text>
</comment>
<comment type="subcellular location">
    <subcellularLocation>
        <location evidence="1">Cell membrane</location>
        <topology evidence="1">Multi-pass membrane protein</topology>
    </subcellularLocation>
</comment>
<dbReference type="EMBL" id="SEOL01000006">
    <property type="protein sequence ID" value="MBL0849160.1"/>
    <property type="molecule type" value="Genomic_DNA"/>
</dbReference>
<organism evidence="8 9">
    <name type="scientific">Candidatus Liberibacter ctenarytainae</name>
    <dbReference type="NCBI Taxonomy" id="2020335"/>
    <lineage>
        <taxon>Bacteria</taxon>
        <taxon>Pseudomonadati</taxon>
        <taxon>Pseudomonadota</taxon>
        <taxon>Alphaproteobacteria</taxon>
        <taxon>Hyphomicrobiales</taxon>
        <taxon>Rhizobiaceae</taxon>
        <taxon>Liberibacter</taxon>
    </lineage>
</organism>
<dbReference type="GO" id="GO:0005886">
    <property type="term" value="C:plasma membrane"/>
    <property type="evidence" value="ECO:0007669"/>
    <property type="project" value="UniProtKB-SubCell"/>
</dbReference>
<dbReference type="InterPro" id="IPR001123">
    <property type="entry name" value="LeuE-type"/>
</dbReference>
<evidence type="ECO:0000256" key="7">
    <source>
        <dbReference type="SAM" id="Phobius"/>
    </source>
</evidence>
<evidence type="ECO:0000256" key="3">
    <source>
        <dbReference type="ARBA" id="ARBA00022475"/>
    </source>
</evidence>
<dbReference type="PANTHER" id="PTHR30086">
    <property type="entry name" value="ARGININE EXPORTER PROTEIN ARGO"/>
    <property type="match status" value="1"/>
</dbReference>
<accession>A0A937DH74</accession>
<feature type="transmembrane region" description="Helical" evidence="7">
    <location>
        <begin position="142"/>
        <end position="167"/>
    </location>
</feature>
<keyword evidence="3" id="KW-1003">Cell membrane</keyword>
<dbReference type="Proteomes" id="UP000736856">
    <property type="component" value="Unassembled WGS sequence"/>
</dbReference>
<dbReference type="PANTHER" id="PTHR30086:SF14">
    <property type="entry name" value="HOMOSERINE_HOMOSERINE LACTONE EFFLUX PROTEIN"/>
    <property type="match status" value="1"/>
</dbReference>